<feature type="domain" description="Response regulatory" evidence="8">
    <location>
        <begin position="2"/>
        <end position="116"/>
    </location>
</feature>
<dbReference type="PROSITE" id="PS51755">
    <property type="entry name" value="OMPR_PHOB"/>
    <property type="match status" value="1"/>
</dbReference>
<proteinExistence type="predicted"/>
<dbReference type="PANTHER" id="PTHR48111:SF36">
    <property type="entry name" value="TRANSCRIPTIONAL REGULATORY PROTEIN CUTR"/>
    <property type="match status" value="1"/>
</dbReference>
<dbReference type="GO" id="GO:0005829">
    <property type="term" value="C:cytosol"/>
    <property type="evidence" value="ECO:0007669"/>
    <property type="project" value="TreeGrafter"/>
</dbReference>
<evidence type="ECO:0000256" key="6">
    <source>
        <dbReference type="PROSITE-ProRule" id="PRU00169"/>
    </source>
</evidence>
<dbReference type="GO" id="GO:0000156">
    <property type="term" value="F:phosphorelay response regulator activity"/>
    <property type="evidence" value="ECO:0007669"/>
    <property type="project" value="TreeGrafter"/>
</dbReference>
<evidence type="ECO:0000256" key="7">
    <source>
        <dbReference type="PROSITE-ProRule" id="PRU01091"/>
    </source>
</evidence>
<dbReference type="Gene3D" id="6.10.250.690">
    <property type="match status" value="1"/>
</dbReference>
<keyword evidence="4 7" id="KW-0238">DNA-binding</keyword>
<dbReference type="InterPro" id="IPR001789">
    <property type="entry name" value="Sig_transdc_resp-reg_receiver"/>
</dbReference>
<dbReference type="Pfam" id="PF00486">
    <property type="entry name" value="Trans_reg_C"/>
    <property type="match status" value="1"/>
</dbReference>
<dbReference type="GO" id="GO:0032993">
    <property type="term" value="C:protein-DNA complex"/>
    <property type="evidence" value="ECO:0007669"/>
    <property type="project" value="TreeGrafter"/>
</dbReference>
<name>A0A6M4IL53_9BACT</name>
<dbReference type="Proteomes" id="UP000500938">
    <property type="component" value="Chromosome"/>
</dbReference>
<dbReference type="RefSeq" id="WP_230981160.1">
    <property type="nucleotide sequence ID" value="NZ_CP053085.1"/>
</dbReference>
<dbReference type="SMART" id="SM00862">
    <property type="entry name" value="Trans_reg_C"/>
    <property type="match status" value="1"/>
</dbReference>
<dbReference type="SUPFAM" id="SSF52172">
    <property type="entry name" value="CheY-like"/>
    <property type="match status" value="1"/>
</dbReference>
<evidence type="ECO:0000313" key="11">
    <source>
        <dbReference type="Proteomes" id="UP000500938"/>
    </source>
</evidence>
<organism evidence="10 11">
    <name type="scientific">Gemmatimonas groenlandica</name>
    <dbReference type="NCBI Taxonomy" id="2732249"/>
    <lineage>
        <taxon>Bacteria</taxon>
        <taxon>Pseudomonadati</taxon>
        <taxon>Gemmatimonadota</taxon>
        <taxon>Gemmatimonadia</taxon>
        <taxon>Gemmatimonadales</taxon>
        <taxon>Gemmatimonadaceae</taxon>
        <taxon>Gemmatimonas</taxon>
    </lineage>
</organism>
<dbReference type="Gene3D" id="3.40.50.2300">
    <property type="match status" value="1"/>
</dbReference>
<feature type="domain" description="OmpR/PhoB-type" evidence="9">
    <location>
        <begin position="124"/>
        <end position="222"/>
    </location>
</feature>
<dbReference type="InterPro" id="IPR001867">
    <property type="entry name" value="OmpR/PhoB-type_DNA-bd"/>
</dbReference>
<dbReference type="PANTHER" id="PTHR48111">
    <property type="entry name" value="REGULATOR OF RPOS"/>
    <property type="match status" value="1"/>
</dbReference>
<dbReference type="GO" id="GO:0000976">
    <property type="term" value="F:transcription cis-regulatory region binding"/>
    <property type="evidence" value="ECO:0007669"/>
    <property type="project" value="TreeGrafter"/>
</dbReference>
<dbReference type="InterPro" id="IPR039420">
    <property type="entry name" value="WalR-like"/>
</dbReference>
<dbReference type="InterPro" id="IPR011006">
    <property type="entry name" value="CheY-like_superfamily"/>
</dbReference>
<evidence type="ECO:0000259" key="8">
    <source>
        <dbReference type="PROSITE" id="PS50110"/>
    </source>
</evidence>
<dbReference type="FunFam" id="1.10.10.10:FF:000005">
    <property type="entry name" value="Two-component system response regulator"/>
    <property type="match status" value="1"/>
</dbReference>
<keyword evidence="1 6" id="KW-0597">Phosphoprotein</keyword>
<dbReference type="InterPro" id="IPR036388">
    <property type="entry name" value="WH-like_DNA-bd_sf"/>
</dbReference>
<keyword evidence="2" id="KW-0902">Two-component regulatory system</keyword>
<keyword evidence="3" id="KW-0805">Transcription regulation</keyword>
<gene>
    <name evidence="10" type="ORF">HKW67_09580</name>
</gene>
<reference evidence="10 11" key="1">
    <citation type="submission" date="2020-05" db="EMBL/GenBank/DDBJ databases">
        <title>Complete genome sequence of Gemmatimonas greenlandica TET16.</title>
        <authorList>
            <person name="Zeng Y."/>
        </authorList>
    </citation>
    <scope>NUCLEOTIDE SEQUENCE [LARGE SCALE GENOMIC DNA]</scope>
    <source>
        <strain evidence="10 11">TET16</strain>
    </source>
</reference>
<dbReference type="Gene3D" id="1.10.10.10">
    <property type="entry name" value="Winged helix-like DNA-binding domain superfamily/Winged helix DNA-binding domain"/>
    <property type="match status" value="1"/>
</dbReference>
<protein>
    <submittedName>
        <fullName evidence="10">Response regulator transcription factor</fullName>
    </submittedName>
</protein>
<evidence type="ECO:0000259" key="9">
    <source>
        <dbReference type="PROSITE" id="PS51755"/>
    </source>
</evidence>
<dbReference type="FunFam" id="3.40.50.2300:FF:000002">
    <property type="entry name" value="DNA-binding response regulator PhoP"/>
    <property type="match status" value="1"/>
</dbReference>
<keyword evidence="11" id="KW-1185">Reference proteome</keyword>
<evidence type="ECO:0000256" key="5">
    <source>
        <dbReference type="ARBA" id="ARBA00023163"/>
    </source>
</evidence>
<evidence type="ECO:0000256" key="1">
    <source>
        <dbReference type="ARBA" id="ARBA00022553"/>
    </source>
</evidence>
<feature type="DNA-binding region" description="OmpR/PhoB-type" evidence="7">
    <location>
        <begin position="124"/>
        <end position="222"/>
    </location>
</feature>
<sequence>MRVLVVEDDAEVRDFLLRVIREAAWAPDGVSDGQAALAALARGPYDLVVLDVGLPDMDGFAVCRAVRARGDRTPVLVLTARNAVNDRVRGLDAGADDYLAKPFAVSELLARLRALARRPAVALEPVLRLADLALDSATRQANRAGMPIVLTPREVALLEYLLRNARRVVSRSQILDHVWDDNFDPVANAVDVLVGRLRRKIDGEGLLPLLHTVRGTGYLLTDRIGGDDGH</sequence>
<dbReference type="KEGG" id="ggr:HKW67_09580"/>
<dbReference type="CDD" id="cd00383">
    <property type="entry name" value="trans_reg_C"/>
    <property type="match status" value="1"/>
</dbReference>
<accession>A0A6M4IL53</accession>
<evidence type="ECO:0000256" key="3">
    <source>
        <dbReference type="ARBA" id="ARBA00023015"/>
    </source>
</evidence>
<evidence type="ECO:0000256" key="4">
    <source>
        <dbReference type="ARBA" id="ARBA00023125"/>
    </source>
</evidence>
<feature type="modified residue" description="4-aspartylphosphate" evidence="6">
    <location>
        <position position="51"/>
    </location>
</feature>
<dbReference type="Pfam" id="PF00072">
    <property type="entry name" value="Response_reg"/>
    <property type="match status" value="1"/>
</dbReference>
<evidence type="ECO:0000313" key="10">
    <source>
        <dbReference type="EMBL" id="QJR35744.1"/>
    </source>
</evidence>
<keyword evidence="5" id="KW-0804">Transcription</keyword>
<dbReference type="PROSITE" id="PS50110">
    <property type="entry name" value="RESPONSE_REGULATORY"/>
    <property type="match status" value="1"/>
</dbReference>
<dbReference type="GO" id="GO:0006355">
    <property type="term" value="P:regulation of DNA-templated transcription"/>
    <property type="evidence" value="ECO:0007669"/>
    <property type="project" value="InterPro"/>
</dbReference>
<evidence type="ECO:0000256" key="2">
    <source>
        <dbReference type="ARBA" id="ARBA00023012"/>
    </source>
</evidence>
<dbReference type="EMBL" id="CP053085">
    <property type="protein sequence ID" value="QJR35744.1"/>
    <property type="molecule type" value="Genomic_DNA"/>
</dbReference>
<dbReference type="SMART" id="SM00448">
    <property type="entry name" value="REC"/>
    <property type="match status" value="1"/>
</dbReference>
<dbReference type="AlphaFoldDB" id="A0A6M4IL53"/>